<dbReference type="GO" id="GO:0042840">
    <property type="term" value="P:D-glucuronate catabolic process"/>
    <property type="evidence" value="ECO:0007669"/>
    <property type="project" value="TreeGrafter"/>
</dbReference>
<keyword evidence="3 5" id="KW-0418">Kinase</keyword>
<dbReference type="GO" id="GO:0005829">
    <property type="term" value="C:cytosol"/>
    <property type="evidence" value="ECO:0007669"/>
    <property type="project" value="TreeGrafter"/>
</dbReference>
<dbReference type="InterPro" id="IPR029056">
    <property type="entry name" value="Ribokinase-like"/>
</dbReference>
<dbReference type="SUPFAM" id="SSF53613">
    <property type="entry name" value="Ribokinase-like"/>
    <property type="match status" value="1"/>
</dbReference>
<keyword evidence="2" id="KW-0808">Transferase</keyword>
<sequence>MKLAAIGECMLEAIAGEPLFGNNMAFGFGGDTLNTAVYMYRAIPASTDITISYVTALGTDPCSDQLVDAWRNEGLDDHLVFRLAGRLPGFYLIHNDTRGERQFFYWRQQAAARSLLDDGRDRVIAKGLSGFDLVYLTGITLAVLAQHNPDPVMSLLQQLADGGTQIAFDPNHRDMLWDNAEIAKSVYRDIAPLLTFCLPTFNDEQRLFKDRDPTVTATRWLDWGAAEVIVKNGSKTALLATPWEQIHSYPIPIERVVDTTAAGDAFNGSYLVRRLVGDPSRLAADAAHTLAAQVIQHKGAIAPLA</sequence>
<evidence type="ECO:0000259" key="4">
    <source>
        <dbReference type="Pfam" id="PF00294"/>
    </source>
</evidence>
<dbReference type="CDD" id="cd01166">
    <property type="entry name" value="KdgK"/>
    <property type="match status" value="1"/>
</dbReference>
<comment type="similarity">
    <text evidence="1">Belongs to the carbohydrate kinase PfkB family.</text>
</comment>
<dbReference type="GO" id="GO:0008673">
    <property type="term" value="F:2-dehydro-3-deoxygluconokinase activity"/>
    <property type="evidence" value="ECO:0007669"/>
    <property type="project" value="TreeGrafter"/>
</dbReference>
<feature type="domain" description="Carbohydrate kinase PfkB" evidence="4">
    <location>
        <begin position="2"/>
        <end position="303"/>
    </location>
</feature>
<dbReference type="Pfam" id="PF00294">
    <property type="entry name" value="PfkB"/>
    <property type="match status" value="1"/>
</dbReference>
<dbReference type="PANTHER" id="PTHR43085">
    <property type="entry name" value="HEXOKINASE FAMILY MEMBER"/>
    <property type="match status" value="1"/>
</dbReference>
<evidence type="ECO:0000256" key="1">
    <source>
        <dbReference type="ARBA" id="ARBA00010688"/>
    </source>
</evidence>
<evidence type="ECO:0000313" key="5">
    <source>
        <dbReference type="EMBL" id="ADI23616.1"/>
    </source>
</evidence>
<dbReference type="GO" id="GO:0006974">
    <property type="term" value="P:DNA damage response"/>
    <property type="evidence" value="ECO:0007669"/>
    <property type="project" value="TreeGrafter"/>
</dbReference>
<dbReference type="InterPro" id="IPR011611">
    <property type="entry name" value="PfkB_dom"/>
</dbReference>
<name>E7C842_9GAMM</name>
<organism evidence="5">
    <name type="scientific">uncultured gamma proteobacterium HF4000_06A21</name>
    <dbReference type="NCBI Taxonomy" id="723581"/>
    <lineage>
        <taxon>Bacteria</taxon>
        <taxon>Pseudomonadati</taxon>
        <taxon>Pseudomonadota</taxon>
        <taxon>Gammaproteobacteria</taxon>
        <taxon>environmental samples</taxon>
    </lineage>
</organism>
<accession>E7C842</accession>
<protein>
    <submittedName>
        <fullName evidence="5">Sugar kinases, ribokinase family</fullName>
    </submittedName>
</protein>
<dbReference type="GO" id="GO:0019698">
    <property type="term" value="P:D-galacturonate catabolic process"/>
    <property type="evidence" value="ECO:0007669"/>
    <property type="project" value="TreeGrafter"/>
</dbReference>
<proteinExistence type="inferred from homology"/>
<dbReference type="PANTHER" id="PTHR43085:SF15">
    <property type="entry name" value="2-DEHYDRO-3-DEOXYGLUCONOKINASE"/>
    <property type="match status" value="1"/>
</dbReference>
<dbReference type="Gene3D" id="3.40.1190.20">
    <property type="match status" value="1"/>
</dbReference>
<dbReference type="AlphaFoldDB" id="E7C842"/>
<evidence type="ECO:0000256" key="3">
    <source>
        <dbReference type="ARBA" id="ARBA00022777"/>
    </source>
</evidence>
<dbReference type="EMBL" id="GU568019">
    <property type="protein sequence ID" value="ADI23616.1"/>
    <property type="molecule type" value="Genomic_DNA"/>
</dbReference>
<dbReference type="InterPro" id="IPR050306">
    <property type="entry name" value="PfkB_Carbo_kinase"/>
</dbReference>
<reference evidence="5" key="1">
    <citation type="submission" date="2010-01" db="EMBL/GenBank/DDBJ databases">
        <title>Genome fragments of uncultured bacteria from the North Pacific subtropical Gyre.</title>
        <authorList>
            <person name="Pham V.D."/>
            <person name="Delong E.F."/>
        </authorList>
    </citation>
    <scope>NUCLEOTIDE SEQUENCE</scope>
</reference>
<evidence type="ECO:0000256" key="2">
    <source>
        <dbReference type="ARBA" id="ARBA00022679"/>
    </source>
</evidence>